<dbReference type="Proteomes" id="UP000321291">
    <property type="component" value="Chromosome"/>
</dbReference>
<keyword evidence="1" id="KW-0732">Signal</keyword>
<protein>
    <submittedName>
        <fullName evidence="2">Uncharacterized protein</fullName>
    </submittedName>
</protein>
<evidence type="ECO:0000256" key="1">
    <source>
        <dbReference type="SAM" id="SignalP"/>
    </source>
</evidence>
<evidence type="ECO:0000313" key="3">
    <source>
        <dbReference type="Proteomes" id="UP000321291"/>
    </source>
</evidence>
<dbReference type="EMBL" id="CP042434">
    <property type="protein sequence ID" value="QEC73929.1"/>
    <property type="molecule type" value="Genomic_DNA"/>
</dbReference>
<evidence type="ECO:0000313" key="2">
    <source>
        <dbReference type="EMBL" id="QEC73929.1"/>
    </source>
</evidence>
<dbReference type="OrthoDB" id="6091599at2"/>
<accession>A0A5B8VR67</accession>
<feature type="signal peptide" evidence="1">
    <location>
        <begin position="1"/>
        <end position="21"/>
    </location>
</feature>
<reference evidence="2 3" key="1">
    <citation type="journal article" date="2017" name="Int. J. Syst. Evol. Microbiol.">
        <title>Arachidicoccus ginsenosidivorans sp. nov., with ginsenoside-converting activity isolated from ginseng cultivating soil.</title>
        <authorList>
            <person name="Siddiqi M.Z."/>
            <person name="Aslam Z."/>
            <person name="Im W.T."/>
        </authorList>
    </citation>
    <scope>NUCLEOTIDE SEQUENCE [LARGE SCALE GENOMIC DNA]</scope>
    <source>
        <strain evidence="2 3">Gsoil 809</strain>
    </source>
</reference>
<dbReference type="AlphaFoldDB" id="A0A5B8VR67"/>
<gene>
    <name evidence="2" type="ORF">FSB73_21940</name>
</gene>
<dbReference type="RefSeq" id="WP_146787303.1">
    <property type="nucleotide sequence ID" value="NZ_CP042434.1"/>
</dbReference>
<proteinExistence type="predicted"/>
<name>A0A5B8VR67_9BACT</name>
<feature type="chain" id="PRO_5022988203" evidence="1">
    <location>
        <begin position="22"/>
        <end position="218"/>
    </location>
</feature>
<keyword evidence="3" id="KW-1185">Reference proteome</keyword>
<dbReference type="KEGG" id="agi:FSB73_21940"/>
<sequence length="218" mass="24031">MKHFICLYFILICAIPTLIRAQSSENFDAITVDANGFDLSTKSSRIIGNWSLSILDNTGKVADPSSNYLDVTNLVLNNGGTNMANGTNDNALNVYGEYHVAKTFVMKSANSMTEPFALSSFTIDGGTTTWLAEGYLRGSRVVTQAIKTTNLTPLKVNLTDPQWQYIDEFRIEQQNGAADIYFFLDDIKTTTATALPITFTLFKGEVLTQGVQLKWDLG</sequence>
<organism evidence="2 3">
    <name type="scientific">Arachidicoccus ginsenosidivorans</name>
    <dbReference type="NCBI Taxonomy" id="496057"/>
    <lineage>
        <taxon>Bacteria</taxon>
        <taxon>Pseudomonadati</taxon>
        <taxon>Bacteroidota</taxon>
        <taxon>Chitinophagia</taxon>
        <taxon>Chitinophagales</taxon>
        <taxon>Chitinophagaceae</taxon>
        <taxon>Arachidicoccus</taxon>
    </lineage>
</organism>